<proteinExistence type="inferred from homology"/>
<dbReference type="PANTHER" id="PTHR10670">
    <property type="entry name" value="DNA POLYMERASE EPSILON CATALYTIC SUBUNIT A"/>
    <property type="match status" value="1"/>
</dbReference>
<accession>A0ABN9EWJ3</accession>
<comment type="subcellular location">
    <subcellularLocation>
        <location evidence="1">Nucleus</location>
    </subcellularLocation>
</comment>
<comment type="similarity">
    <text evidence="1">Belongs to the DNA polymerase type-B family.</text>
</comment>
<comment type="cofactor">
    <cofactor evidence="1">
        <name>[4Fe-4S] cluster</name>
        <dbReference type="ChEBI" id="CHEBI:49883"/>
    </cofactor>
</comment>
<keyword evidence="1" id="KW-0548">Nucleotidyltransferase</keyword>
<dbReference type="PANTHER" id="PTHR10670:SF0">
    <property type="entry name" value="DNA POLYMERASE EPSILON CATALYTIC SUBUNIT A"/>
    <property type="match status" value="1"/>
</dbReference>
<dbReference type="EC" id="2.7.7.7" evidence="1"/>
<gene>
    <name evidence="2" type="ORF">SPARVUS_LOCUS10854017</name>
</gene>
<sequence length="111" mass="12891">MVNKQMVRHYSGRETDTFELDCLEMKSLAQYSYLEPGSIRHIYLYHNSQGHKALFGLFIPSQRKASVFVVDTVRSNQMPNLGNMYASEHSSMQEKVDPELLPPEKHVFEVR</sequence>
<keyword evidence="1" id="KW-0235">DNA replication</keyword>
<keyword evidence="1" id="KW-0411">Iron-sulfur</keyword>
<evidence type="ECO:0000256" key="1">
    <source>
        <dbReference type="RuleBase" id="RU365029"/>
    </source>
</evidence>
<reference evidence="2" key="1">
    <citation type="submission" date="2023-05" db="EMBL/GenBank/DDBJ databases">
        <authorList>
            <person name="Stuckert A."/>
        </authorList>
    </citation>
    <scope>NUCLEOTIDE SEQUENCE</scope>
</reference>
<keyword evidence="1" id="KW-0408">Iron</keyword>
<keyword evidence="1" id="KW-0808">Transferase</keyword>
<keyword evidence="1" id="KW-0239">DNA-directed DNA polymerase</keyword>
<keyword evidence="1" id="KW-0238">DNA-binding</keyword>
<feature type="non-terminal residue" evidence="2">
    <location>
        <position position="111"/>
    </location>
</feature>
<keyword evidence="1" id="KW-0479">Metal-binding</keyword>
<evidence type="ECO:0000313" key="3">
    <source>
        <dbReference type="Proteomes" id="UP001162483"/>
    </source>
</evidence>
<organism evidence="2 3">
    <name type="scientific">Staurois parvus</name>
    <dbReference type="NCBI Taxonomy" id="386267"/>
    <lineage>
        <taxon>Eukaryota</taxon>
        <taxon>Metazoa</taxon>
        <taxon>Chordata</taxon>
        <taxon>Craniata</taxon>
        <taxon>Vertebrata</taxon>
        <taxon>Euteleostomi</taxon>
        <taxon>Amphibia</taxon>
        <taxon>Batrachia</taxon>
        <taxon>Anura</taxon>
        <taxon>Neobatrachia</taxon>
        <taxon>Ranoidea</taxon>
        <taxon>Ranidae</taxon>
        <taxon>Staurois</taxon>
    </lineage>
</organism>
<dbReference type="EMBL" id="CATNWA010016036">
    <property type="protein sequence ID" value="CAI9589195.1"/>
    <property type="molecule type" value="Genomic_DNA"/>
</dbReference>
<dbReference type="InterPro" id="IPR029703">
    <property type="entry name" value="POL2"/>
</dbReference>
<protein>
    <recommendedName>
        <fullName evidence="1">DNA polymerase epsilon catalytic subunit</fullName>
        <ecNumber evidence="1">2.7.7.7</ecNumber>
    </recommendedName>
</protein>
<name>A0ABN9EWJ3_9NEOB</name>
<keyword evidence="1" id="KW-0863">Zinc-finger</keyword>
<keyword evidence="1" id="KW-0862">Zinc</keyword>
<dbReference type="Proteomes" id="UP001162483">
    <property type="component" value="Unassembled WGS sequence"/>
</dbReference>
<keyword evidence="1" id="KW-0004">4Fe-4S</keyword>
<keyword evidence="1" id="KW-0539">Nucleus</keyword>
<evidence type="ECO:0000313" key="2">
    <source>
        <dbReference type="EMBL" id="CAI9589195.1"/>
    </source>
</evidence>
<comment type="caution">
    <text evidence="2">The sequence shown here is derived from an EMBL/GenBank/DDBJ whole genome shotgun (WGS) entry which is preliminary data.</text>
</comment>
<keyword evidence="3" id="KW-1185">Reference proteome</keyword>
<comment type="catalytic activity">
    <reaction evidence="1">
        <text>DNA(n) + a 2'-deoxyribonucleoside 5'-triphosphate = DNA(n+1) + diphosphate</text>
        <dbReference type="Rhea" id="RHEA:22508"/>
        <dbReference type="Rhea" id="RHEA-COMP:17339"/>
        <dbReference type="Rhea" id="RHEA-COMP:17340"/>
        <dbReference type="ChEBI" id="CHEBI:33019"/>
        <dbReference type="ChEBI" id="CHEBI:61560"/>
        <dbReference type="ChEBI" id="CHEBI:173112"/>
        <dbReference type="EC" id="2.7.7.7"/>
    </reaction>
</comment>
<comment type="function">
    <text evidence="1">DNA polymerase II participates in chromosomal DNA replication.</text>
</comment>